<dbReference type="GO" id="GO:0004930">
    <property type="term" value="F:G protein-coupled receptor activity"/>
    <property type="evidence" value="ECO:0007669"/>
    <property type="project" value="InterPro"/>
</dbReference>
<organism evidence="8 9">
    <name type="scientific">Nematostella vectensis</name>
    <name type="common">Starlet sea anemone</name>
    <dbReference type="NCBI Taxonomy" id="45351"/>
    <lineage>
        <taxon>Eukaryota</taxon>
        <taxon>Metazoa</taxon>
        <taxon>Cnidaria</taxon>
        <taxon>Anthozoa</taxon>
        <taxon>Hexacorallia</taxon>
        <taxon>Actiniaria</taxon>
        <taxon>Edwardsiidae</taxon>
        <taxon>Nematostella</taxon>
    </lineage>
</organism>
<reference evidence="8 9" key="1">
    <citation type="journal article" date="2007" name="Science">
        <title>Sea anemone genome reveals ancestral eumetazoan gene repertoire and genomic organization.</title>
        <authorList>
            <person name="Putnam N.H."/>
            <person name="Srivastava M."/>
            <person name="Hellsten U."/>
            <person name="Dirks B."/>
            <person name="Chapman J."/>
            <person name="Salamov A."/>
            <person name="Terry A."/>
            <person name="Shapiro H."/>
            <person name="Lindquist E."/>
            <person name="Kapitonov V.V."/>
            <person name="Jurka J."/>
            <person name="Genikhovich G."/>
            <person name="Grigoriev I.V."/>
            <person name="Lucas S.M."/>
            <person name="Steele R.E."/>
            <person name="Finnerty J.R."/>
            <person name="Technau U."/>
            <person name="Martindale M.Q."/>
            <person name="Rokhsar D.S."/>
        </authorList>
    </citation>
    <scope>NUCLEOTIDE SEQUENCE [LARGE SCALE GENOMIC DNA]</scope>
    <source>
        <strain evidence="9">CH2 X CH6</strain>
    </source>
</reference>
<comment type="subcellular location">
    <subcellularLocation>
        <location evidence="1">Cell membrane</location>
        <topology evidence="1">Multi-pass membrane protein</topology>
    </subcellularLocation>
</comment>
<keyword evidence="5 6" id="KW-0472">Membrane</keyword>
<keyword evidence="2" id="KW-1003">Cell membrane</keyword>
<proteinExistence type="predicted"/>
<dbReference type="SUPFAM" id="SSF81321">
    <property type="entry name" value="Family A G protein-coupled receptor-like"/>
    <property type="match status" value="1"/>
</dbReference>
<evidence type="ECO:0000256" key="3">
    <source>
        <dbReference type="ARBA" id="ARBA00022692"/>
    </source>
</evidence>
<dbReference type="Pfam" id="PF00001">
    <property type="entry name" value="7tm_1"/>
    <property type="match status" value="1"/>
</dbReference>
<dbReference type="AlphaFoldDB" id="A7RXU3"/>
<accession>A7RXU3</accession>
<dbReference type="EMBL" id="DS469551">
    <property type="protein sequence ID" value="EDO43723.1"/>
    <property type="molecule type" value="Genomic_DNA"/>
</dbReference>
<dbReference type="STRING" id="45351.A7RXU3"/>
<name>A7RXU3_NEMVE</name>
<feature type="transmembrane region" description="Helical" evidence="6">
    <location>
        <begin position="260"/>
        <end position="282"/>
    </location>
</feature>
<feature type="transmembrane region" description="Helical" evidence="6">
    <location>
        <begin position="145"/>
        <end position="167"/>
    </location>
</feature>
<dbReference type="PROSITE" id="PS50262">
    <property type="entry name" value="G_PROTEIN_RECEP_F1_2"/>
    <property type="match status" value="1"/>
</dbReference>
<dbReference type="eggNOG" id="KOG3656">
    <property type="taxonomic scope" value="Eukaryota"/>
</dbReference>
<keyword evidence="4 6" id="KW-1133">Transmembrane helix</keyword>
<evidence type="ECO:0000256" key="5">
    <source>
        <dbReference type="ARBA" id="ARBA00023136"/>
    </source>
</evidence>
<sequence length="306" mass="34269">MSQNFSCESFPGWANYSANLKTSSYLLVTVFTILTLPSIVFNALILITVFRVRSIQTTSNVFLCNLAASDLGATLISLPLAFSWKLSEFLSTDAQNTCRIANAFMMSSVIFTGVSVLTLTTATVDRYLALYLHLSYNSIVTVQRVLIICGGMWVSCSIFSAVTLYGVHVYHPVTTIFVSVCLPVVIFCYYKIYKVLKYHHLKINQSVPSEEGKVVNLLRYKKSVIGLIYVLVMMIVLLAPFACVVAVFEVSGQLSESLLLAWNVTGCLVFTNSTFNPLVYYWKIRELRYNVNETVSLCWGYVAKTR</sequence>
<dbReference type="Proteomes" id="UP000001593">
    <property type="component" value="Unassembled WGS sequence"/>
</dbReference>
<dbReference type="InParanoid" id="A7RXU3"/>
<gene>
    <name evidence="8" type="ORF">NEMVEDRAFT_v1g203745</name>
</gene>
<protein>
    <recommendedName>
        <fullName evidence="7">G-protein coupled receptors family 1 profile domain-containing protein</fullName>
    </recommendedName>
</protein>
<evidence type="ECO:0000256" key="2">
    <source>
        <dbReference type="ARBA" id="ARBA00022475"/>
    </source>
</evidence>
<dbReference type="GO" id="GO:0005886">
    <property type="term" value="C:plasma membrane"/>
    <property type="evidence" value="ECO:0007669"/>
    <property type="project" value="UniProtKB-SubCell"/>
</dbReference>
<evidence type="ECO:0000313" key="8">
    <source>
        <dbReference type="EMBL" id="EDO43723.1"/>
    </source>
</evidence>
<dbReference type="CDD" id="cd00637">
    <property type="entry name" value="7tm_classA_rhodopsin-like"/>
    <property type="match status" value="1"/>
</dbReference>
<dbReference type="InterPro" id="IPR017452">
    <property type="entry name" value="GPCR_Rhodpsn_7TM"/>
</dbReference>
<evidence type="ECO:0000256" key="6">
    <source>
        <dbReference type="SAM" id="Phobius"/>
    </source>
</evidence>
<dbReference type="PhylomeDB" id="A7RXU3"/>
<feature type="transmembrane region" description="Helical" evidence="6">
    <location>
        <begin position="104"/>
        <end position="124"/>
    </location>
</feature>
<dbReference type="PRINTS" id="PR00237">
    <property type="entry name" value="GPCRRHODOPSN"/>
</dbReference>
<evidence type="ECO:0000313" key="9">
    <source>
        <dbReference type="Proteomes" id="UP000001593"/>
    </source>
</evidence>
<dbReference type="InterPro" id="IPR000276">
    <property type="entry name" value="GPCR_Rhodpsn"/>
</dbReference>
<feature type="transmembrane region" description="Helical" evidence="6">
    <location>
        <begin position="227"/>
        <end position="248"/>
    </location>
</feature>
<evidence type="ECO:0000256" key="4">
    <source>
        <dbReference type="ARBA" id="ARBA00022989"/>
    </source>
</evidence>
<dbReference type="OMA" id="WRISEAR"/>
<feature type="domain" description="G-protein coupled receptors family 1 profile" evidence="7">
    <location>
        <begin position="41"/>
        <end position="280"/>
    </location>
</feature>
<keyword evidence="9" id="KW-1185">Reference proteome</keyword>
<evidence type="ECO:0000259" key="7">
    <source>
        <dbReference type="PROSITE" id="PS50262"/>
    </source>
</evidence>
<keyword evidence="3 6" id="KW-0812">Transmembrane</keyword>
<dbReference type="PANTHER" id="PTHR22750">
    <property type="entry name" value="G-PROTEIN COUPLED RECEPTOR"/>
    <property type="match status" value="1"/>
</dbReference>
<dbReference type="HOGENOM" id="CLU_009579_14_1_1"/>
<feature type="transmembrane region" description="Helical" evidence="6">
    <location>
        <begin position="25"/>
        <end position="50"/>
    </location>
</feature>
<dbReference type="KEGG" id="nve:5515633"/>
<dbReference type="Gene3D" id="1.20.1070.10">
    <property type="entry name" value="Rhodopsin 7-helix transmembrane proteins"/>
    <property type="match status" value="1"/>
</dbReference>
<evidence type="ECO:0000256" key="1">
    <source>
        <dbReference type="ARBA" id="ARBA00004651"/>
    </source>
</evidence>
<feature type="transmembrane region" description="Helical" evidence="6">
    <location>
        <begin position="173"/>
        <end position="192"/>
    </location>
</feature>
<feature type="transmembrane region" description="Helical" evidence="6">
    <location>
        <begin position="62"/>
        <end position="84"/>
    </location>
</feature>